<evidence type="ECO:0000313" key="4">
    <source>
        <dbReference type="Proteomes" id="UP001281203"/>
    </source>
</evidence>
<sequence>MRDRRRTGETGVSHLSGEGDAGEDDGGGERAGIAAIAGFPVSRQQGLSTSARSIPAGSGSIMPERANRERIGLKFIAGGFTMPVALASPADGTGRLFVADLPGVVRVIGADVDGTFLDIADRVVDLRTGYDERGLLGLAFHPKFRENGRFFVYYSAPLRAGAPEGWDHTSRVSEFAVATPDRADPGSERVILEVDQPQSNHNGGSIAFGPDGYLYIPLGDGGGANDTGRGHPPGGNGQDIETLLGSILRIDVDGPRPYGIPPDNPFVGRAGRDEICAYGLRNPWRMTFDAGGEYRLFAADAGQYLWESVKMIVPGGNHGWNLREGNHAFDPDNPRESPADVPRTGRRGEPLVPAIIEYPNANQPGGIGAVVIGGYVYRGKALPGLVGRYVFGEWNRAGADGDGIVFAATPPERAGGMWEFDEVEVAGSRSVGAYVLAFGEDAEHELYILTAEERGPTGKTGRIYRLVPPPPGFT</sequence>
<proteinExistence type="predicted"/>
<evidence type="ECO:0000256" key="1">
    <source>
        <dbReference type="SAM" id="MobiDB-lite"/>
    </source>
</evidence>
<dbReference type="SUPFAM" id="SSF50952">
    <property type="entry name" value="Soluble quinoprotein glucose dehydrogenase"/>
    <property type="match status" value="1"/>
</dbReference>
<dbReference type="Gene3D" id="2.120.10.30">
    <property type="entry name" value="TolB, C-terminal domain"/>
    <property type="match status" value="1"/>
</dbReference>
<feature type="domain" description="Glucose/Sorbosone dehydrogenase" evidence="2">
    <location>
        <begin position="81"/>
        <end position="330"/>
    </location>
</feature>
<dbReference type="InterPro" id="IPR011041">
    <property type="entry name" value="Quinoprot_gluc/sorb_DH_b-prop"/>
</dbReference>
<dbReference type="InterPro" id="IPR011042">
    <property type="entry name" value="6-blade_b-propeller_TolB-like"/>
</dbReference>
<organism evidence="3 4">
    <name type="scientific">Methanoculleus caldifontis</name>
    <dbReference type="NCBI Taxonomy" id="2651577"/>
    <lineage>
        <taxon>Archaea</taxon>
        <taxon>Methanobacteriati</taxon>
        <taxon>Methanobacteriota</taxon>
        <taxon>Stenosarchaea group</taxon>
        <taxon>Methanomicrobia</taxon>
        <taxon>Methanomicrobiales</taxon>
        <taxon>Methanomicrobiaceae</taxon>
        <taxon>Methanoculleus</taxon>
    </lineage>
</organism>
<reference evidence="3 4" key="1">
    <citation type="submission" date="2019-10" db="EMBL/GenBank/DDBJ databases">
        <title>Isolation and characterization of Methanoculleus sp. Wushi-C6 from a hot spring well.</title>
        <authorList>
            <person name="Chen S.-C."/>
            <person name="Lan Z.-H."/>
            <person name="You Y.-T."/>
            <person name="Lai M.-C."/>
        </authorList>
    </citation>
    <scope>NUCLEOTIDE SEQUENCE [LARGE SCALE GENOMIC DNA]</scope>
    <source>
        <strain evidence="3 4">Wushi-C6</strain>
    </source>
</reference>
<keyword evidence="4" id="KW-1185">Reference proteome</keyword>
<name>A0ABU3X1K6_9EURY</name>
<dbReference type="EMBL" id="WBKO01000001">
    <property type="protein sequence ID" value="MDV2481916.1"/>
    <property type="molecule type" value="Genomic_DNA"/>
</dbReference>
<feature type="compositionally biased region" description="Basic and acidic residues" evidence="1">
    <location>
        <begin position="326"/>
        <end position="338"/>
    </location>
</feature>
<evidence type="ECO:0000259" key="2">
    <source>
        <dbReference type="Pfam" id="PF07995"/>
    </source>
</evidence>
<feature type="region of interest" description="Disordered" evidence="1">
    <location>
        <begin position="326"/>
        <end position="346"/>
    </location>
</feature>
<dbReference type="Pfam" id="PF07995">
    <property type="entry name" value="GSDH"/>
    <property type="match status" value="1"/>
</dbReference>
<accession>A0ABU3X1K6</accession>
<feature type="region of interest" description="Disordered" evidence="1">
    <location>
        <begin position="1"/>
        <end position="29"/>
    </location>
</feature>
<evidence type="ECO:0000313" key="3">
    <source>
        <dbReference type="EMBL" id="MDV2481916.1"/>
    </source>
</evidence>
<dbReference type="PANTHER" id="PTHR19328">
    <property type="entry name" value="HEDGEHOG-INTERACTING PROTEIN"/>
    <property type="match status" value="1"/>
</dbReference>
<dbReference type="PANTHER" id="PTHR19328:SF75">
    <property type="entry name" value="ALDOSE SUGAR DEHYDROGENASE YLII"/>
    <property type="match status" value="1"/>
</dbReference>
<comment type="caution">
    <text evidence="3">The sequence shown here is derived from an EMBL/GenBank/DDBJ whole genome shotgun (WGS) entry which is preliminary data.</text>
</comment>
<dbReference type="InterPro" id="IPR012938">
    <property type="entry name" value="Glc/Sorbosone_DH"/>
</dbReference>
<protein>
    <recommendedName>
        <fullName evidence="2">Glucose/Sorbosone dehydrogenase domain-containing protein</fullName>
    </recommendedName>
</protein>
<dbReference type="Proteomes" id="UP001281203">
    <property type="component" value="Unassembled WGS sequence"/>
</dbReference>
<gene>
    <name evidence="3" type="ORF">F8E02_07810</name>
</gene>